<name>A0ABT4RSD5_9ACTN</name>
<feature type="domain" description="Bacterial Ig-like" evidence="3">
    <location>
        <begin position="31"/>
        <end position="102"/>
    </location>
</feature>
<proteinExistence type="predicted"/>
<evidence type="ECO:0000313" key="5">
    <source>
        <dbReference type="Proteomes" id="UP001147700"/>
    </source>
</evidence>
<dbReference type="PANTHER" id="PTHR34677:SF3">
    <property type="entry name" value="BACTERIAL IG-LIKE DOMAIN-CONTAINING PROTEIN"/>
    <property type="match status" value="1"/>
</dbReference>
<reference evidence="4" key="1">
    <citation type="submission" date="2022-10" db="EMBL/GenBank/DDBJ databases">
        <title>The WGS of Solirubrobacter sp. CPCC 204708.</title>
        <authorList>
            <person name="Jiang Z."/>
        </authorList>
    </citation>
    <scope>NUCLEOTIDE SEQUENCE</scope>
    <source>
        <strain evidence="4">CPCC 204708</strain>
    </source>
</reference>
<organism evidence="4 5">
    <name type="scientific">Solirubrobacter deserti</name>
    <dbReference type="NCBI Taxonomy" id="2282478"/>
    <lineage>
        <taxon>Bacteria</taxon>
        <taxon>Bacillati</taxon>
        <taxon>Actinomycetota</taxon>
        <taxon>Thermoleophilia</taxon>
        <taxon>Solirubrobacterales</taxon>
        <taxon>Solirubrobacteraceae</taxon>
        <taxon>Solirubrobacter</taxon>
    </lineage>
</organism>
<dbReference type="EMBL" id="JAPCID010000057">
    <property type="protein sequence ID" value="MDA0141474.1"/>
    <property type="molecule type" value="Genomic_DNA"/>
</dbReference>
<evidence type="ECO:0000313" key="4">
    <source>
        <dbReference type="EMBL" id="MDA0141474.1"/>
    </source>
</evidence>
<gene>
    <name evidence="4" type="ORF">OJ962_28535</name>
</gene>
<keyword evidence="5" id="KW-1185">Reference proteome</keyword>
<dbReference type="Proteomes" id="UP001147700">
    <property type="component" value="Unassembled WGS sequence"/>
</dbReference>
<sequence>MHGRIISAAVTAMLALAGPASAQTINEGPAKITTDATPTFTFSGEPGSTFECLIEPTGTWKSCASPYSVQLPDGEYVFSVRATDGAGNVEPNPPRWAFTVDTSTVDTTIEGGPGDVTNDPTPSFTFATETTGATFECKIDGANSSVPAWAACSSPFEAPKLRSGAYTLNVRAKSPQGKLDTTPAQRAFTIDADAPDTTIVSGPAEGARTGTVQTFEFGSSESGSTYECRIDNVSQEGVDTKTWEPCAPHGQFTTPRLAGGQHTVEVRATDRAGNTDETPAKRSFTVDDCQPVVRFGVIEATAPCLQNVGTEAQPVYESKDTVKVNGIPLPSIGGSKTVLTAPTPDKKGGSIAIQNVKIELAGIKLYEGGMSWDLPEGKLGEEKEFKKIDLSKAGQKLFGMKVEGHVALRLRAPAQPGGKYKSVLALHIALPEAFKSGPDSGSGSVTGDVAINIDNDGVHLDGLKIKVENAYIGKLGVKLVCLSFASAGSSAVEPCQAPAIGPGKPKPYMECRSDNNADRWDGALAIVLPTASKTQLGMWGGLRNGKLSHAGAYVDGLGTMVPLAPGVFLESVRLGVCLEPPPFQVKGGAAVSFGPSVDGKSAVRIDGDLHYSDAWNGTPWFIKANGSLSLFGKQVATSDFTYWGSGMIDFNFRGELDFGLAQINGGVTGWIETRSPSRFNVEGWVSVCVYKVGCLDGRAVASSVGAAGCIKVTLLEVPVLVKNKNWKIWAPWRVHWEMQPITVKGGAGYTWKNHDLDLMLSSCSIGKWILARPSQVGAIPTIDVPADMPAFTARVHGKDAAPRVDLVGPDGRRITVPEDGGELVEGSHMIASDPHKKATSILVTGPAAGEWRIEPHAGVEVTSVDKAFATPQPTLVGGVGGKGHKRTLAYSYSPTPGQKITFVEKGPRTKRVIGVAKPGRCREAAGGVDTERKTACGQLRFAPGAGPAGKRDIVAQIEQDGRPGEEIKVASYKAPKERTPAKPGLLRARRTGSAVLVRWAAVPNAVSYNAVVTTSDGRKLSFAPDDAKRPIRVAGVGRDVTVRVALRTVRLDGKVSKAARVRIKATRKANVAPHKSKPLKRVSTKKKGGRR</sequence>
<evidence type="ECO:0000256" key="1">
    <source>
        <dbReference type="SAM" id="MobiDB-lite"/>
    </source>
</evidence>
<dbReference type="InterPro" id="IPR044016">
    <property type="entry name" value="Big_13"/>
</dbReference>
<feature type="chain" id="PRO_5046743842" evidence="2">
    <location>
        <begin position="23"/>
        <end position="1091"/>
    </location>
</feature>
<dbReference type="InterPro" id="IPR013783">
    <property type="entry name" value="Ig-like_fold"/>
</dbReference>
<dbReference type="Gene3D" id="2.60.40.10">
    <property type="entry name" value="Immunoglobulins"/>
    <property type="match status" value="3"/>
</dbReference>
<evidence type="ECO:0000256" key="2">
    <source>
        <dbReference type="SAM" id="SignalP"/>
    </source>
</evidence>
<comment type="caution">
    <text evidence="4">The sequence shown here is derived from an EMBL/GenBank/DDBJ whole genome shotgun (WGS) entry which is preliminary data.</text>
</comment>
<protein>
    <submittedName>
        <fullName evidence="4">Ig-like domain-containing protein</fullName>
    </submittedName>
</protein>
<dbReference type="RefSeq" id="WP_202951989.1">
    <property type="nucleotide sequence ID" value="NZ_JAPCID010000057.1"/>
</dbReference>
<feature type="region of interest" description="Disordered" evidence="1">
    <location>
        <begin position="1064"/>
        <end position="1091"/>
    </location>
</feature>
<dbReference type="Pfam" id="PF19077">
    <property type="entry name" value="Big_13"/>
    <property type="match status" value="1"/>
</dbReference>
<feature type="signal peptide" evidence="2">
    <location>
        <begin position="1"/>
        <end position="22"/>
    </location>
</feature>
<dbReference type="PANTHER" id="PTHR34677">
    <property type="match status" value="1"/>
</dbReference>
<evidence type="ECO:0000259" key="3">
    <source>
        <dbReference type="Pfam" id="PF19077"/>
    </source>
</evidence>
<keyword evidence="2" id="KW-0732">Signal</keyword>
<feature type="compositionally biased region" description="Basic residues" evidence="1">
    <location>
        <begin position="1074"/>
        <end position="1091"/>
    </location>
</feature>
<accession>A0ABT4RSD5</accession>